<dbReference type="NCBIfam" id="TIGR01687">
    <property type="entry name" value="moaD_arch"/>
    <property type="match status" value="1"/>
</dbReference>
<comment type="caution">
    <text evidence="1">The sequence shown here is derived from an EMBL/GenBank/DDBJ whole genome shotgun (WGS) entry which is preliminary data.</text>
</comment>
<dbReference type="Gene3D" id="3.10.20.30">
    <property type="match status" value="1"/>
</dbReference>
<dbReference type="InterPro" id="IPR012675">
    <property type="entry name" value="Beta-grasp_dom_sf"/>
</dbReference>
<proteinExistence type="predicted"/>
<dbReference type="PANTHER" id="PTHR38031">
    <property type="entry name" value="SULFUR CARRIER PROTEIN SLR0821-RELATED"/>
    <property type="match status" value="1"/>
</dbReference>
<keyword evidence="2" id="KW-1185">Reference proteome</keyword>
<name>A0A4R2BIF9_9BACI</name>
<dbReference type="CDD" id="cd17505">
    <property type="entry name" value="Ubl_SAMP1_like"/>
    <property type="match status" value="1"/>
</dbReference>
<dbReference type="SUPFAM" id="SSF54285">
    <property type="entry name" value="MoaD/ThiS"/>
    <property type="match status" value="1"/>
</dbReference>
<evidence type="ECO:0000313" key="1">
    <source>
        <dbReference type="EMBL" id="TCN26861.1"/>
    </source>
</evidence>
<dbReference type="Pfam" id="PF02597">
    <property type="entry name" value="ThiS"/>
    <property type="match status" value="1"/>
</dbReference>
<sequence>MSTFILIFLNKTKTAVTNLDFPFKIKIKGKGKSRMQVKVFANLRDICGGVQVEVIPEGNRVIDILDKMIEKFPEMEEEILTPQKELKPFVHVYINGKNIVHLEELETRVAENDQFALFPPVAGG</sequence>
<dbReference type="InterPro" id="IPR016155">
    <property type="entry name" value="Mopterin_synth/thiamin_S_b"/>
</dbReference>
<evidence type="ECO:0000313" key="2">
    <source>
        <dbReference type="Proteomes" id="UP000295689"/>
    </source>
</evidence>
<dbReference type="PANTHER" id="PTHR38031:SF1">
    <property type="entry name" value="SULFUR CARRIER PROTEIN CYSO"/>
    <property type="match status" value="1"/>
</dbReference>
<dbReference type="Proteomes" id="UP000295689">
    <property type="component" value="Unassembled WGS sequence"/>
</dbReference>
<gene>
    <name evidence="1" type="ORF">EV146_103387</name>
</gene>
<protein>
    <submittedName>
        <fullName evidence="1">Molybdopterin synthase sulfur carrier subunit</fullName>
    </submittedName>
</protein>
<reference evidence="1 2" key="1">
    <citation type="journal article" date="2015" name="Stand. Genomic Sci.">
        <title>Genomic Encyclopedia of Bacterial and Archaeal Type Strains, Phase III: the genomes of soil and plant-associated and newly described type strains.</title>
        <authorList>
            <person name="Whitman W.B."/>
            <person name="Woyke T."/>
            <person name="Klenk H.P."/>
            <person name="Zhou Y."/>
            <person name="Lilburn T.G."/>
            <person name="Beck B.J."/>
            <person name="De Vos P."/>
            <person name="Vandamme P."/>
            <person name="Eisen J.A."/>
            <person name="Garrity G."/>
            <person name="Hugenholtz P."/>
            <person name="Kyrpides N.C."/>
        </authorList>
    </citation>
    <scope>NUCLEOTIDE SEQUENCE [LARGE SCALE GENOMIC DNA]</scope>
    <source>
        <strain evidence="1 2">CV53</strain>
    </source>
</reference>
<accession>A0A4R2BIF9</accession>
<dbReference type="InterPro" id="IPR052045">
    <property type="entry name" value="Sulfur_Carrier/Prot_Modifier"/>
</dbReference>
<organism evidence="1 2">
    <name type="scientific">Mesobacillus foraminis</name>
    <dbReference type="NCBI Taxonomy" id="279826"/>
    <lineage>
        <taxon>Bacteria</taxon>
        <taxon>Bacillati</taxon>
        <taxon>Bacillota</taxon>
        <taxon>Bacilli</taxon>
        <taxon>Bacillales</taxon>
        <taxon>Bacillaceae</taxon>
        <taxon>Mesobacillus</taxon>
    </lineage>
</organism>
<dbReference type="AlphaFoldDB" id="A0A4R2BIF9"/>
<dbReference type="InterPro" id="IPR003749">
    <property type="entry name" value="ThiS/MoaD-like"/>
</dbReference>
<dbReference type="EMBL" id="SLVV01000003">
    <property type="protein sequence ID" value="TCN26861.1"/>
    <property type="molecule type" value="Genomic_DNA"/>
</dbReference>
<dbReference type="NCBIfam" id="NF041918">
    <property type="entry name" value="SAMP1"/>
    <property type="match status" value="1"/>
</dbReference>
<dbReference type="InterPro" id="IPR054834">
    <property type="entry name" value="SAMP1_3"/>
</dbReference>
<dbReference type="InterPro" id="IPR010038">
    <property type="entry name" value="MoaD_arc-typ"/>
</dbReference>